<dbReference type="InterPro" id="IPR039425">
    <property type="entry name" value="RNA_pol_sigma-70-like"/>
</dbReference>
<dbReference type="SUPFAM" id="SSF88659">
    <property type="entry name" value="Sigma3 and sigma4 domains of RNA polymerase sigma factors"/>
    <property type="match status" value="1"/>
</dbReference>
<dbReference type="Pfam" id="PF08281">
    <property type="entry name" value="Sigma70_r4_2"/>
    <property type="match status" value="1"/>
</dbReference>
<dbReference type="AlphaFoldDB" id="A0A327X1F3"/>
<evidence type="ECO:0000259" key="6">
    <source>
        <dbReference type="Pfam" id="PF04542"/>
    </source>
</evidence>
<dbReference type="Gene3D" id="1.10.1740.10">
    <property type="match status" value="1"/>
</dbReference>
<dbReference type="Proteomes" id="UP000248790">
    <property type="component" value="Unassembled WGS sequence"/>
</dbReference>
<comment type="caution">
    <text evidence="8">The sequence shown here is derived from an EMBL/GenBank/DDBJ whole genome shotgun (WGS) entry which is preliminary data.</text>
</comment>
<dbReference type="GO" id="GO:0006352">
    <property type="term" value="P:DNA-templated transcription initiation"/>
    <property type="evidence" value="ECO:0007669"/>
    <property type="project" value="InterPro"/>
</dbReference>
<dbReference type="PANTHER" id="PTHR43133:SF8">
    <property type="entry name" value="RNA POLYMERASE SIGMA FACTOR HI_1459-RELATED"/>
    <property type="match status" value="1"/>
</dbReference>
<dbReference type="NCBIfam" id="TIGR02937">
    <property type="entry name" value="sigma70-ECF"/>
    <property type="match status" value="1"/>
</dbReference>
<dbReference type="GO" id="GO:0003677">
    <property type="term" value="F:DNA binding"/>
    <property type="evidence" value="ECO:0007669"/>
    <property type="project" value="UniProtKB-KW"/>
</dbReference>
<protein>
    <submittedName>
        <fullName evidence="8">RNA polymerase sigma-70 factor (ECF subfamily)</fullName>
    </submittedName>
</protein>
<evidence type="ECO:0000256" key="5">
    <source>
        <dbReference type="ARBA" id="ARBA00023163"/>
    </source>
</evidence>
<name>A0A327X1F3_LARAB</name>
<keyword evidence="4" id="KW-0238">DNA-binding</keyword>
<feature type="domain" description="RNA polymerase sigma factor 70 region 4 type 2" evidence="7">
    <location>
        <begin position="123"/>
        <end position="174"/>
    </location>
</feature>
<reference evidence="8 9" key="1">
    <citation type="submission" date="2018-06" db="EMBL/GenBank/DDBJ databases">
        <title>Genomic Encyclopedia of Archaeal and Bacterial Type Strains, Phase II (KMG-II): from individual species to whole genera.</title>
        <authorList>
            <person name="Goeker M."/>
        </authorList>
    </citation>
    <scope>NUCLEOTIDE SEQUENCE [LARGE SCALE GENOMIC DNA]</scope>
    <source>
        <strain evidence="8 9">DSM 21851</strain>
    </source>
</reference>
<proteinExistence type="inferred from homology"/>
<keyword evidence="2" id="KW-0805">Transcription regulation</keyword>
<dbReference type="RefSeq" id="WP_111628071.1">
    <property type="nucleotide sequence ID" value="NZ_QLMC01000002.1"/>
</dbReference>
<dbReference type="OrthoDB" id="1027298at2"/>
<sequence length="185" mass="22208">MNTNRHTDEELVQYYLATQQSDYFGQLYKRYSNKVYRRCLTITKDPTDAEDYMQDIFIRVMSGLHNFKGKSSFSTWLYTVSTNYCMDRMKMGRRQTDCVELDGEIMKTLAENNDHAGMEERYEMVDLILNKIAPIESKYLRMKYEENMNIKEMAILLQVKDSAVKMRLKRVRDKVKDILIFYQRY</sequence>
<dbReference type="Pfam" id="PF04542">
    <property type="entry name" value="Sigma70_r2"/>
    <property type="match status" value="1"/>
</dbReference>
<evidence type="ECO:0000313" key="9">
    <source>
        <dbReference type="Proteomes" id="UP000248790"/>
    </source>
</evidence>
<keyword evidence="9" id="KW-1185">Reference proteome</keyword>
<organism evidence="8 9">
    <name type="scientific">Larkinella arboricola</name>
    <dbReference type="NCBI Taxonomy" id="643671"/>
    <lineage>
        <taxon>Bacteria</taxon>
        <taxon>Pseudomonadati</taxon>
        <taxon>Bacteroidota</taxon>
        <taxon>Cytophagia</taxon>
        <taxon>Cytophagales</taxon>
        <taxon>Spirosomataceae</taxon>
        <taxon>Larkinella</taxon>
    </lineage>
</organism>
<feature type="domain" description="RNA polymerase sigma-70 region 2" evidence="6">
    <location>
        <begin position="27"/>
        <end position="94"/>
    </location>
</feature>
<keyword evidence="3" id="KW-0731">Sigma factor</keyword>
<gene>
    <name evidence="8" type="ORF">LX87_02023</name>
</gene>
<accession>A0A327X1F3</accession>
<dbReference type="InterPro" id="IPR014284">
    <property type="entry name" value="RNA_pol_sigma-70_dom"/>
</dbReference>
<dbReference type="SUPFAM" id="SSF88946">
    <property type="entry name" value="Sigma2 domain of RNA polymerase sigma factors"/>
    <property type="match status" value="1"/>
</dbReference>
<dbReference type="InterPro" id="IPR036388">
    <property type="entry name" value="WH-like_DNA-bd_sf"/>
</dbReference>
<dbReference type="PANTHER" id="PTHR43133">
    <property type="entry name" value="RNA POLYMERASE ECF-TYPE SIGMA FACTO"/>
    <property type="match status" value="1"/>
</dbReference>
<evidence type="ECO:0000256" key="2">
    <source>
        <dbReference type="ARBA" id="ARBA00023015"/>
    </source>
</evidence>
<evidence type="ECO:0000256" key="3">
    <source>
        <dbReference type="ARBA" id="ARBA00023082"/>
    </source>
</evidence>
<evidence type="ECO:0000313" key="8">
    <source>
        <dbReference type="EMBL" id="RAK00321.1"/>
    </source>
</evidence>
<dbReference type="InterPro" id="IPR007627">
    <property type="entry name" value="RNA_pol_sigma70_r2"/>
</dbReference>
<dbReference type="GO" id="GO:0016987">
    <property type="term" value="F:sigma factor activity"/>
    <property type="evidence" value="ECO:0007669"/>
    <property type="project" value="UniProtKB-KW"/>
</dbReference>
<dbReference type="InterPro" id="IPR013325">
    <property type="entry name" value="RNA_pol_sigma_r2"/>
</dbReference>
<evidence type="ECO:0000256" key="4">
    <source>
        <dbReference type="ARBA" id="ARBA00023125"/>
    </source>
</evidence>
<evidence type="ECO:0000256" key="1">
    <source>
        <dbReference type="ARBA" id="ARBA00010641"/>
    </source>
</evidence>
<keyword evidence="5" id="KW-0804">Transcription</keyword>
<dbReference type="EMBL" id="QLMC01000002">
    <property type="protein sequence ID" value="RAK00321.1"/>
    <property type="molecule type" value="Genomic_DNA"/>
</dbReference>
<dbReference type="Gene3D" id="1.10.10.10">
    <property type="entry name" value="Winged helix-like DNA-binding domain superfamily/Winged helix DNA-binding domain"/>
    <property type="match status" value="1"/>
</dbReference>
<dbReference type="InterPro" id="IPR013324">
    <property type="entry name" value="RNA_pol_sigma_r3/r4-like"/>
</dbReference>
<dbReference type="InterPro" id="IPR013249">
    <property type="entry name" value="RNA_pol_sigma70_r4_t2"/>
</dbReference>
<evidence type="ECO:0000259" key="7">
    <source>
        <dbReference type="Pfam" id="PF08281"/>
    </source>
</evidence>
<comment type="similarity">
    <text evidence="1">Belongs to the sigma-70 factor family. ECF subfamily.</text>
</comment>